<feature type="compositionally biased region" description="Polar residues" evidence="1">
    <location>
        <begin position="127"/>
        <end position="143"/>
    </location>
</feature>
<dbReference type="Proteomes" id="UP001610563">
    <property type="component" value="Unassembled WGS sequence"/>
</dbReference>
<comment type="caution">
    <text evidence="2">The sequence shown here is derived from an EMBL/GenBank/DDBJ whole genome shotgun (WGS) entry which is preliminary data.</text>
</comment>
<accession>A0ABR4GDK2</accession>
<name>A0ABR4GDK2_9EURO</name>
<proteinExistence type="predicted"/>
<evidence type="ECO:0000313" key="2">
    <source>
        <dbReference type="EMBL" id="KAL2797111.1"/>
    </source>
</evidence>
<gene>
    <name evidence="2" type="ORF">BJX66DRAFT_335298</name>
</gene>
<organism evidence="2 3">
    <name type="scientific">Aspergillus keveii</name>
    <dbReference type="NCBI Taxonomy" id="714993"/>
    <lineage>
        <taxon>Eukaryota</taxon>
        <taxon>Fungi</taxon>
        <taxon>Dikarya</taxon>
        <taxon>Ascomycota</taxon>
        <taxon>Pezizomycotina</taxon>
        <taxon>Eurotiomycetes</taxon>
        <taxon>Eurotiomycetidae</taxon>
        <taxon>Eurotiales</taxon>
        <taxon>Aspergillaceae</taxon>
        <taxon>Aspergillus</taxon>
        <taxon>Aspergillus subgen. Nidulantes</taxon>
    </lineage>
</organism>
<feature type="region of interest" description="Disordered" evidence="1">
    <location>
        <begin position="127"/>
        <end position="151"/>
    </location>
</feature>
<reference evidence="2 3" key="1">
    <citation type="submission" date="2024-07" db="EMBL/GenBank/DDBJ databases">
        <title>Section-level genome sequencing and comparative genomics of Aspergillus sections Usti and Cavernicolus.</title>
        <authorList>
            <consortium name="Lawrence Berkeley National Laboratory"/>
            <person name="Nybo J.L."/>
            <person name="Vesth T.C."/>
            <person name="Theobald S."/>
            <person name="Frisvad J.C."/>
            <person name="Larsen T.O."/>
            <person name="Kjaerboelling I."/>
            <person name="Rothschild-Mancinelli K."/>
            <person name="Lyhne E.K."/>
            <person name="Kogle M.E."/>
            <person name="Barry K."/>
            <person name="Clum A."/>
            <person name="Na H."/>
            <person name="Ledsgaard L."/>
            <person name="Lin J."/>
            <person name="Lipzen A."/>
            <person name="Kuo A."/>
            <person name="Riley R."/>
            <person name="Mondo S."/>
            <person name="Labutti K."/>
            <person name="Haridas S."/>
            <person name="Pangalinan J."/>
            <person name="Salamov A.A."/>
            <person name="Simmons B.A."/>
            <person name="Magnuson J.K."/>
            <person name="Chen J."/>
            <person name="Drula E."/>
            <person name="Henrissat B."/>
            <person name="Wiebenga A."/>
            <person name="Lubbers R.J."/>
            <person name="Gomes A.C."/>
            <person name="Makela M.R."/>
            <person name="Stajich J."/>
            <person name="Grigoriev I.V."/>
            <person name="Mortensen U.H."/>
            <person name="De Vries R.P."/>
            <person name="Baker S.E."/>
            <person name="Andersen M.R."/>
        </authorList>
    </citation>
    <scope>NUCLEOTIDE SEQUENCE [LARGE SCALE GENOMIC DNA]</scope>
    <source>
        <strain evidence="2 3">CBS 209.92</strain>
    </source>
</reference>
<evidence type="ECO:0000256" key="1">
    <source>
        <dbReference type="SAM" id="MobiDB-lite"/>
    </source>
</evidence>
<sequence>MGLFTGCGVKGLHLEGKRRIRGVEAGDEWRAIEARLQHQLHVQKTIQVVKRQYYTGDINSIANPNENQKLTSKKAQKVQTMDSHSRLEGHRKTIPGLTTPLMAYSNWQKAVPGYKQNNLFLTDNPRAQSRFQQNPRQCKTTSRFALGPASP</sequence>
<evidence type="ECO:0000313" key="3">
    <source>
        <dbReference type="Proteomes" id="UP001610563"/>
    </source>
</evidence>
<dbReference type="EMBL" id="JBFTWV010000021">
    <property type="protein sequence ID" value="KAL2797111.1"/>
    <property type="molecule type" value="Genomic_DNA"/>
</dbReference>
<keyword evidence="3" id="KW-1185">Reference proteome</keyword>
<protein>
    <submittedName>
        <fullName evidence="2">Uncharacterized protein</fullName>
    </submittedName>
</protein>